<evidence type="ECO:0000259" key="2">
    <source>
        <dbReference type="Pfam" id="PF06985"/>
    </source>
</evidence>
<dbReference type="EMBL" id="KV749450">
    <property type="protein sequence ID" value="OCL09414.1"/>
    <property type="molecule type" value="Genomic_DNA"/>
</dbReference>
<evidence type="ECO:0000256" key="1">
    <source>
        <dbReference type="SAM" id="MobiDB-lite"/>
    </source>
</evidence>
<feature type="domain" description="Heterokaryon incompatibility" evidence="2">
    <location>
        <begin position="1"/>
        <end position="80"/>
    </location>
</feature>
<organism evidence="3 4">
    <name type="scientific">Glonium stellatum</name>
    <dbReference type="NCBI Taxonomy" id="574774"/>
    <lineage>
        <taxon>Eukaryota</taxon>
        <taxon>Fungi</taxon>
        <taxon>Dikarya</taxon>
        <taxon>Ascomycota</taxon>
        <taxon>Pezizomycotina</taxon>
        <taxon>Dothideomycetes</taxon>
        <taxon>Pleosporomycetidae</taxon>
        <taxon>Gloniales</taxon>
        <taxon>Gloniaceae</taxon>
        <taxon>Glonium</taxon>
    </lineage>
</organism>
<gene>
    <name evidence="3" type="ORF">AOQ84DRAFT_22673</name>
</gene>
<reference evidence="3 4" key="1">
    <citation type="journal article" date="2016" name="Nat. Commun.">
        <title>Ectomycorrhizal ecology is imprinted in the genome of the dominant symbiotic fungus Cenococcum geophilum.</title>
        <authorList>
            <consortium name="DOE Joint Genome Institute"/>
            <person name="Peter M."/>
            <person name="Kohler A."/>
            <person name="Ohm R.A."/>
            <person name="Kuo A."/>
            <person name="Krutzmann J."/>
            <person name="Morin E."/>
            <person name="Arend M."/>
            <person name="Barry K.W."/>
            <person name="Binder M."/>
            <person name="Choi C."/>
            <person name="Clum A."/>
            <person name="Copeland A."/>
            <person name="Grisel N."/>
            <person name="Haridas S."/>
            <person name="Kipfer T."/>
            <person name="LaButti K."/>
            <person name="Lindquist E."/>
            <person name="Lipzen A."/>
            <person name="Maire R."/>
            <person name="Meier B."/>
            <person name="Mihaltcheva S."/>
            <person name="Molinier V."/>
            <person name="Murat C."/>
            <person name="Poggeler S."/>
            <person name="Quandt C.A."/>
            <person name="Sperisen C."/>
            <person name="Tritt A."/>
            <person name="Tisserant E."/>
            <person name="Crous P.W."/>
            <person name="Henrissat B."/>
            <person name="Nehls U."/>
            <person name="Egli S."/>
            <person name="Spatafora J.W."/>
            <person name="Grigoriev I.V."/>
            <person name="Martin F.M."/>
        </authorList>
    </citation>
    <scope>NUCLEOTIDE SEQUENCE [LARGE SCALE GENOMIC DNA]</scope>
    <source>
        <strain evidence="3 4">CBS 207.34</strain>
    </source>
</reference>
<evidence type="ECO:0000313" key="4">
    <source>
        <dbReference type="Proteomes" id="UP000250140"/>
    </source>
</evidence>
<dbReference type="OrthoDB" id="4476201at2759"/>
<accession>A0A8E2F2U1</accession>
<dbReference type="Pfam" id="PF06985">
    <property type="entry name" value="HET"/>
    <property type="match status" value="1"/>
</dbReference>
<feature type="region of interest" description="Disordered" evidence="1">
    <location>
        <begin position="195"/>
        <end position="240"/>
    </location>
</feature>
<keyword evidence="4" id="KW-1185">Reference proteome</keyword>
<dbReference type="PANTHER" id="PTHR24148">
    <property type="entry name" value="ANKYRIN REPEAT DOMAIN-CONTAINING PROTEIN 39 HOMOLOG-RELATED"/>
    <property type="match status" value="1"/>
</dbReference>
<dbReference type="PANTHER" id="PTHR24148:SF73">
    <property type="entry name" value="HET DOMAIN PROTEIN (AFU_ORTHOLOGUE AFUA_8G01020)"/>
    <property type="match status" value="1"/>
</dbReference>
<feature type="compositionally biased region" description="Polar residues" evidence="1">
    <location>
        <begin position="229"/>
        <end position="240"/>
    </location>
</feature>
<feature type="compositionally biased region" description="Polar residues" evidence="1">
    <location>
        <begin position="212"/>
        <end position="222"/>
    </location>
</feature>
<dbReference type="Proteomes" id="UP000250140">
    <property type="component" value="Unassembled WGS sequence"/>
</dbReference>
<dbReference type="InterPro" id="IPR052895">
    <property type="entry name" value="HetReg/Transcr_Mod"/>
</dbReference>
<protein>
    <recommendedName>
        <fullName evidence="2">Heterokaryon incompatibility domain-containing protein</fullName>
    </recommendedName>
</protein>
<proteinExistence type="predicted"/>
<name>A0A8E2F2U1_9PEZI</name>
<feature type="compositionally biased region" description="Basic and acidic residues" evidence="1">
    <location>
        <begin position="195"/>
        <end position="211"/>
    </location>
</feature>
<sequence>MSRIFACAKYIFAWIGEFDTLGKSGFEAIMSAGQDLQIDSEFEEKDDWNPGRARLEKRRLHALTAFFSRLWFRRAWVVQEVVYARRLYLWSGPFFLDWWLIVPILRTIQEKGLEDKMANLTSSLVCRQPTMKFGKKLASIETKNKSQESLTLPVTYVEILGNVKAAIAFANGVIEMKKRLGMPCYYPDHANKRKTPDNKIGDFSPKREASDSTKTTEVLKSVSNREDYQSTTCSRRTMQDQLESRPGHLSEPFAEQKAREHVNSNFGRDHGARINLSFVNHEFSVTEPTASTPTSLFSLITEFRDVGASDPRDKVFAFLNLASQTPDLKANYRMTVQSVFIRTTKNMLSTNGLTIFSHVQDPSDTKVHDLPSWVPRPQRPPRKVFIRGQGRVISIFS</sequence>
<dbReference type="AlphaFoldDB" id="A0A8E2F2U1"/>
<evidence type="ECO:0000313" key="3">
    <source>
        <dbReference type="EMBL" id="OCL09414.1"/>
    </source>
</evidence>
<dbReference type="InterPro" id="IPR010730">
    <property type="entry name" value="HET"/>
</dbReference>